<evidence type="ECO:0000313" key="3">
    <source>
        <dbReference type="Proteomes" id="UP001277761"/>
    </source>
</evidence>
<dbReference type="PANTHER" id="PTHR43802:SF1">
    <property type="entry name" value="IP11341P-RELATED"/>
    <property type="match status" value="1"/>
</dbReference>
<comment type="caution">
    <text evidence="2">The sequence shown here is derived from an EMBL/GenBank/DDBJ whole genome shotgun (WGS) entry which is preliminary data.</text>
</comment>
<dbReference type="InterPro" id="IPR001753">
    <property type="entry name" value="Enoyl-CoA_hydra/iso"/>
</dbReference>
<dbReference type="RefSeq" id="WP_319955887.1">
    <property type="nucleotide sequence ID" value="NZ_JAXAVX010000019.1"/>
</dbReference>
<name>A0ABU4VS61_9ACTN</name>
<dbReference type="SUPFAM" id="SSF52096">
    <property type="entry name" value="ClpP/crotonase"/>
    <property type="match status" value="1"/>
</dbReference>
<accession>A0ABU4VS61</accession>
<comment type="similarity">
    <text evidence="1">Belongs to the enoyl-CoA hydratase/isomerase family.</text>
</comment>
<proteinExistence type="inferred from homology"/>
<evidence type="ECO:0000256" key="1">
    <source>
        <dbReference type="ARBA" id="ARBA00005254"/>
    </source>
</evidence>
<reference evidence="2 3" key="1">
    <citation type="submission" date="2023-11" db="EMBL/GenBank/DDBJ databases">
        <authorList>
            <person name="Xu M."/>
            <person name="Jiang T."/>
        </authorList>
    </citation>
    <scope>NUCLEOTIDE SEQUENCE [LARGE SCALE GENOMIC DNA]</scope>
    <source>
        <strain evidence="2 3">SD</strain>
    </source>
</reference>
<evidence type="ECO:0000313" key="2">
    <source>
        <dbReference type="EMBL" id="MDX8153738.1"/>
    </source>
</evidence>
<organism evidence="2 3">
    <name type="scientific">Patulibacter brassicae</name>
    <dbReference type="NCBI Taxonomy" id="1705717"/>
    <lineage>
        <taxon>Bacteria</taxon>
        <taxon>Bacillati</taxon>
        <taxon>Actinomycetota</taxon>
        <taxon>Thermoleophilia</taxon>
        <taxon>Solirubrobacterales</taxon>
        <taxon>Patulibacteraceae</taxon>
        <taxon>Patulibacter</taxon>
    </lineage>
</organism>
<keyword evidence="3" id="KW-1185">Reference proteome</keyword>
<dbReference type="Gene3D" id="3.90.226.10">
    <property type="entry name" value="2-enoyl-CoA Hydratase, Chain A, domain 1"/>
    <property type="match status" value="1"/>
</dbReference>
<sequence>MSSAESTAPSNEAAPPVVLAERDGAIGRITLNRPEARNAITTEVGQELERALRELGGDETIAVIVIRGADGCFSVGGDFHHLEALRTADDAREALRGLFVAFRRACDLIAELPVPVVAAVEGYAMAGGFELIQSSDIAIVREDAKLADNHSNFGQVPGGGSSQRLARLVGRPRALGHILTGDRLSGRQAAEWGLVYRAVPAEEFDAAVEALLEQLAGKDRAAIARTKGLVRGGLDGTLADGLDRELETVLDHLSGEEAAAGIGRFTNR</sequence>
<dbReference type="CDD" id="cd06558">
    <property type="entry name" value="crotonase-like"/>
    <property type="match status" value="1"/>
</dbReference>
<dbReference type="EMBL" id="JAXAVX010000019">
    <property type="protein sequence ID" value="MDX8153738.1"/>
    <property type="molecule type" value="Genomic_DNA"/>
</dbReference>
<dbReference type="PANTHER" id="PTHR43802">
    <property type="entry name" value="ENOYL-COA HYDRATASE"/>
    <property type="match status" value="1"/>
</dbReference>
<dbReference type="Proteomes" id="UP001277761">
    <property type="component" value="Unassembled WGS sequence"/>
</dbReference>
<gene>
    <name evidence="2" type="ORF">SK069_19230</name>
</gene>
<dbReference type="Pfam" id="PF00378">
    <property type="entry name" value="ECH_1"/>
    <property type="match status" value="1"/>
</dbReference>
<dbReference type="InterPro" id="IPR029045">
    <property type="entry name" value="ClpP/crotonase-like_dom_sf"/>
</dbReference>
<protein>
    <submittedName>
        <fullName evidence="2">Enoyl-CoA hydratase/isomerase family protein</fullName>
    </submittedName>
</protein>